<protein>
    <recommendedName>
        <fullName evidence="1">DUF7745 domain-containing protein</fullName>
    </recommendedName>
</protein>
<sequence>MHSLGKFEGSDRRTSRYEDVDVFALSFYGLEIAATPRRDNISEENWIALLRNLQEEDIEWRAPWLVPNEILYRCGSFDWVPLPRIWGAVGYAPLLLLRQYRLRQFIPMTLGLP</sequence>
<evidence type="ECO:0000259" key="1">
    <source>
        <dbReference type="Pfam" id="PF24924"/>
    </source>
</evidence>
<proteinExistence type="predicted"/>
<feature type="domain" description="DUF7745" evidence="1">
    <location>
        <begin position="38"/>
        <end position="100"/>
    </location>
</feature>
<accession>A0ABR0MPT8</accession>
<dbReference type="InterPro" id="IPR056647">
    <property type="entry name" value="DUF7745"/>
</dbReference>
<dbReference type="PANTHER" id="PTHR48200">
    <property type="entry name" value="PROTEIN, PUTATIVE-RELATED"/>
    <property type="match status" value="1"/>
</dbReference>
<dbReference type="Pfam" id="PF24924">
    <property type="entry name" value="DUF7745"/>
    <property type="match status" value="1"/>
</dbReference>
<gene>
    <name evidence="2" type="ORF">PVK06_043959</name>
</gene>
<evidence type="ECO:0000313" key="3">
    <source>
        <dbReference type="Proteomes" id="UP001358586"/>
    </source>
</evidence>
<organism evidence="2 3">
    <name type="scientific">Gossypium arboreum</name>
    <name type="common">Tree cotton</name>
    <name type="synonym">Gossypium nanking</name>
    <dbReference type="NCBI Taxonomy" id="29729"/>
    <lineage>
        <taxon>Eukaryota</taxon>
        <taxon>Viridiplantae</taxon>
        <taxon>Streptophyta</taxon>
        <taxon>Embryophyta</taxon>
        <taxon>Tracheophyta</taxon>
        <taxon>Spermatophyta</taxon>
        <taxon>Magnoliopsida</taxon>
        <taxon>eudicotyledons</taxon>
        <taxon>Gunneridae</taxon>
        <taxon>Pentapetalae</taxon>
        <taxon>rosids</taxon>
        <taxon>malvids</taxon>
        <taxon>Malvales</taxon>
        <taxon>Malvaceae</taxon>
        <taxon>Malvoideae</taxon>
        <taxon>Gossypium</taxon>
    </lineage>
</organism>
<reference evidence="2 3" key="1">
    <citation type="submission" date="2023-03" db="EMBL/GenBank/DDBJ databases">
        <title>WGS of Gossypium arboreum.</title>
        <authorList>
            <person name="Yu D."/>
        </authorList>
    </citation>
    <scope>NUCLEOTIDE SEQUENCE [LARGE SCALE GENOMIC DNA]</scope>
    <source>
        <tissue evidence="2">Leaf</tissue>
    </source>
</reference>
<keyword evidence="3" id="KW-1185">Reference proteome</keyword>
<comment type="caution">
    <text evidence="2">The sequence shown here is derived from an EMBL/GenBank/DDBJ whole genome shotgun (WGS) entry which is preliminary data.</text>
</comment>
<evidence type="ECO:0000313" key="2">
    <source>
        <dbReference type="EMBL" id="KAK5776001.1"/>
    </source>
</evidence>
<dbReference type="EMBL" id="JARKNE010000012">
    <property type="protein sequence ID" value="KAK5776001.1"/>
    <property type="molecule type" value="Genomic_DNA"/>
</dbReference>
<dbReference type="Proteomes" id="UP001358586">
    <property type="component" value="Chromosome 12"/>
</dbReference>
<dbReference type="PANTHER" id="PTHR48200:SF1">
    <property type="entry name" value="AMINOTRANSFERASE-LIKE PLANT MOBILE DOMAIN-CONTAINING PROTEIN"/>
    <property type="match status" value="1"/>
</dbReference>
<name>A0ABR0MPT8_GOSAR</name>